<keyword evidence="1" id="KW-0808">Transferase</keyword>
<dbReference type="SUPFAM" id="SSF53756">
    <property type="entry name" value="UDP-Glycosyltransferase/glycogen phosphorylase"/>
    <property type="match status" value="1"/>
</dbReference>
<evidence type="ECO:0000313" key="2">
    <source>
        <dbReference type="EMBL" id="KKS90132.1"/>
    </source>
</evidence>
<proteinExistence type="predicted"/>
<organism evidence="2 3">
    <name type="scientific">Candidatus Woesebacteria bacterium GW2011_GWA1_43_12</name>
    <dbReference type="NCBI Taxonomy" id="1618557"/>
    <lineage>
        <taxon>Bacteria</taxon>
        <taxon>Candidatus Woeseibacteriota</taxon>
    </lineage>
</organism>
<gene>
    <name evidence="2" type="ORF">UV66_C0008G0007</name>
</gene>
<evidence type="ECO:0000256" key="1">
    <source>
        <dbReference type="ARBA" id="ARBA00022679"/>
    </source>
</evidence>
<protein>
    <recommendedName>
        <fullName evidence="4">Glycosyltransferase subfamily 4-like N-terminal domain-containing protein</fullName>
    </recommendedName>
</protein>
<dbReference type="Gene3D" id="3.40.50.2000">
    <property type="entry name" value="Glycogen Phosphorylase B"/>
    <property type="match status" value="1"/>
</dbReference>
<name>A0A0G1CXL3_9BACT</name>
<dbReference type="GO" id="GO:0016757">
    <property type="term" value="F:glycosyltransferase activity"/>
    <property type="evidence" value="ECO:0007669"/>
    <property type="project" value="TreeGrafter"/>
</dbReference>
<accession>A0A0G1CXL3</accession>
<sequence length="236" mass="27838">MRPHTDYKYMIIVIDGYEANISNRVGIGRYAYEMLRHIYDDIKNQKSKIKNTDQKLKILDAIFRIYLPNPPLSDMPKETVWWQYRVIGPKPLWTFIGLPLALWRDKPECDVVFSPTHYVPRFINIPRVMAIMDVSYLEYPQLFRAKDLHQLTQWTRYSVRRAARIFTISQFSKDGIIKAYGIPSERVMVTYPGMTTISRISLRETNVKRCSKICSTFPVYPFRRDFAAAEKLRALN</sequence>
<dbReference type="GO" id="GO:0009103">
    <property type="term" value="P:lipopolysaccharide biosynthetic process"/>
    <property type="evidence" value="ECO:0007669"/>
    <property type="project" value="TreeGrafter"/>
</dbReference>
<reference evidence="2 3" key="1">
    <citation type="journal article" date="2015" name="Nature">
        <title>rRNA introns, odd ribosomes, and small enigmatic genomes across a large radiation of phyla.</title>
        <authorList>
            <person name="Brown C.T."/>
            <person name="Hug L.A."/>
            <person name="Thomas B.C."/>
            <person name="Sharon I."/>
            <person name="Castelle C.J."/>
            <person name="Singh A."/>
            <person name="Wilkins M.J."/>
            <person name="Williams K.H."/>
            <person name="Banfield J.F."/>
        </authorList>
    </citation>
    <scope>NUCLEOTIDE SEQUENCE [LARGE SCALE GENOMIC DNA]</scope>
</reference>
<dbReference type="AlphaFoldDB" id="A0A0G1CXL3"/>
<comment type="caution">
    <text evidence="2">The sequence shown here is derived from an EMBL/GenBank/DDBJ whole genome shotgun (WGS) entry which is preliminary data.</text>
</comment>
<dbReference type="EMBL" id="LCFI01000008">
    <property type="protein sequence ID" value="KKS90132.1"/>
    <property type="molecule type" value="Genomic_DNA"/>
</dbReference>
<dbReference type="PANTHER" id="PTHR46401:SF2">
    <property type="entry name" value="GLYCOSYLTRANSFERASE WBBK-RELATED"/>
    <property type="match status" value="1"/>
</dbReference>
<dbReference type="Proteomes" id="UP000034669">
    <property type="component" value="Unassembled WGS sequence"/>
</dbReference>
<dbReference type="PANTHER" id="PTHR46401">
    <property type="entry name" value="GLYCOSYLTRANSFERASE WBBK-RELATED"/>
    <property type="match status" value="1"/>
</dbReference>
<evidence type="ECO:0008006" key="4">
    <source>
        <dbReference type="Google" id="ProtNLM"/>
    </source>
</evidence>
<evidence type="ECO:0000313" key="3">
    <source>
        <dbReference type="Proteomes" id="UP000034669"/>
    </source>
</evidence>